<dbReference type="AlphaFoldDB" id="A0AAE1MYU3"/>
<feature type="compositionally biased region" description="Basic and acidic residues" evidence="7">
    <location>
        <begin position="46"/>
        <end position="62"/>
    </location>
</feature>
<evidence type="ECO:0000256" key="7">
    <source>
        <dbReference type="SAM" id="MobiDB-lite"/>
    </source>
</evidence>
<dbReference type="GO" id="GO:0005634">
    <property type="term" value="C:nucleus"/>
    <property type="evidence" value="ECO:0007669"/>
    <property type="project" value="UniProtKB-SubCell"/>
</dbReference>
<sequence>MTLVTDSPENSSSKDDFIAHLDSVLDASSPDAAPSSKEVENQDDSETNRIKSGKVEGTEETRGSTSHGFVEESLEVTVKDDVCTHPGSFGDMCIRCGQELDGESGKTFGYIHEGLIFSDVEISRLRSTDMKNLLRYKKLYLVLDLDHTLLNSTNLAELNSEEVYLLIQTGSLTDVSKGNLFKLDYMTMMTKLRPFVRTSATNKA</sequence>
<dbReference type="PANTHER" id="PTHR23081:SF36">
    <property type="entry name" value="RNA POLYMERASE II SUBUNIT A C-TERMINAL DOMAIN PHOSPHATASE"/>
    <property type="match status" value="1"/>
</dbReference>
<dbReference type="Proteomes" id="UP001293593">
    <property type="component" value="Unassembled WGS sequence"/>
</dbReference>
<protein>
    <recommendedName>
        <fullName evidence="2">protein-serine/threonine phosphatase</fullName>
        <ecNumber evidence="2">3.1.3.16</ecNumber>
    </recommendedName>
</protein>
<evidence type="ECO:0000256" key="5">
    <source>
        <dbReference type="ARBA" id="ARBA00047761"/>
    </source>
</evidence>
<evidence type="ECO:0000256" key="2">
    <source>
        <dbReference type="ARBA" id="ARBA00013081"/>
    </source>
</evidence>
<dbReference type="InterPro" id="IPR023214">
    <property type="entry name" value="HAD_sf"/>
</dbReference>
<evidence type="ECO:0000313" key="8">
    <source>
        <dbReference type="EMBL" id="KAK4279747.1"/>
    </source>
</evidence>
<dbReference type="Gene3D" id="3.40.50.1000">
    <property type="entry name" value="HAD superfamily/HAD-like"/>
    <property type="match status" value="1"/>
</dbReference>
<dbReference type="PANTHER" id="PTHR23081">
    <property type="entry name" value="RNA POLYMERASE II CTD PHOSPHATASE"/>
    <property type="match status" value="1"/>
</dbReference>
<proteinExistence type="predicted"/>
<feature type="region of interest" description="Disordered" evidence="7">
    <location>
        <begin position="25"/>
        <end position="68"/>
    </location>
</feature>
<accession>A0AAE1MYU3</accession>
<keyword evidence="4" id="KW-0539">Nucleus</keyword>
<evidence type="ECO:0000313" key="9">
    <source>
        <dbReference type="Proteomes" id="UP001293593"/>
    </source>
</evidence>
<keyword evidence="9" id="KW-1185">Reference proteome</keyword>
<reference evidence="8" key="1">
    <citation type="submission" date="2023-10" db="EMBL/GenBank/DDBJ databases">
        <title>Chromosome-level genome of the transformable northern wattle, Acacia crassicarpa.</title>
        <authorList>
            <person name="Massaro I."/>
            <person name="Sinha N.R."/>
            <person name="Poethig S."/>
            <person name="Leichty A.R."/>
        </authorList>
    </citation>
    <scope>NUCLEOTIDE SEQUENCE</scope>
    <source>
        <strain evidence="8">Acra3RX</strain>
        <tissue evidence="8">Leaf</tissue>
    </source>
</reference>
<feature type="compositionally biased region" description="Low complexity" evidence="7">
    <location>
        <begin position="25"/>
        <end position="36"/>
    </location>
</feature>
<name>A0AAE1MYU3_9FABA</name>
<evidence type="ECO:0000256" key="3">
    <source>
        <dbReference type="ARBA" id="ARBA00022801"/>
    </source>
</evidence>
<comment type="subcellular location">
    <subcellularLocation>
        <location evidence="1">Nucleus</location>
    </subcellularLocation>
</comment>
<dbReference type="InterPro" id="IPR039189">
    <property type="entry name" value="Fcp1"/>
</dbReference>
<evidence type="ECO:0000256" key="1">
    <source>
        <dbReference type="ARBA" id="ARBA00004123"/>
    </source>
</evidence>
<dbReference type="InterPro" id="IPR036412">
    <property type="entry name" value="HAD-like_sf"/>
</dbReference>
<comment type="catalytic activity">
    <reaction evidence="5">
        <text>O-phospho-L-seryl-[protein] + H2O = L-seryl-[protein] + phosphate</text>
        <dbReference type="Rhea" id="RHEA:20629"/>
        <dbReference type="Rhea" id="RHEA-COMP:9863"/>
        <dbReference type="Rhea" id="RHEA-COMP:11604"/>
        <dbReference type="ChEBI" id="CHEBI:15377"/>
        <dbReference type="ChEBI" id="CHEBI:29999"/>
        <dbReference type="ChEBI" id="CHEBI:43474"/>
        <dbReference type="ChEBI" id="CHEBI:83421"/>
        <dbReference type="EC" id="3.1.3.16"/>
    </reaction>
</comment>
<comment type="caution">
    <text evidence="8">The sequence shown here is derived from an EMBL/GenBank/DDBJ whole genome shotgun (WGS) entry which is preliminary data.</text>
</comment>
<keyword evidence="3" id="KW-0378">Hydrolase</keyword>
<dbReference type="EMBL" id="JAWXYG010000002">
    <property type="protein sequence ID" value="KAK4279747.1"/>
    <property type="molecule type" value="Genomic_DNA"/>
</dbReference>
<dbReference type="EC" id="3.1.3.16" evidence="2"/>
<dbReference type="GO" id="GO:0008420">
    <property type="term" value="F:RNA polymerase II CTD heptapeptide repeat phosphatase activity"/>
    <property type="evidence" value="ECO:0007669"/>
    <property type="project" value="InterPro"/>
</dbReference>
<evidence type="ECO:0000256" key="6">
    <source>
        <dbReference type="ARBA" id="ARBA00048336"/>
    </source>
</evidence>
<gene>
    <name evidence="8" type="ORF">QN277_011473</name>
</gene>
<comment type="catalytic activity">
    <reaction evidence="6">
        <text>O-phospho-L-threonyl-[protein] + H2O = L-threonyl-[protein] + phosphate</text>
        <dbReference type="Rhea" id="RHEA:47004"/>
        <dbReference type="Rhea" id="RHEA-COMP:11060"/>
        <dbReference type="Rhea" id="RHEA-COMP:11605"/>
        <dbReference type="ChEBI" id="CHEBI:15377"/>
        <dbReference type="ChEBI" id="CHEBI:30013"/>
        <dbReference type="ChEBI" id="CHEBI:43474"/>
        <dbReference type="ChEBI" id="CHEBI:61977"/>
        <dbReference type="EC" id="3.1.3.16"/>
    </reaction>
</comment>
<organism evidence="8 9">
    <name type="scientific">Acacia crassicarpa</name>
    <name type="common">northern wattle</name>
    <dbReference type="NCBI Taxonomy" id="499986"/>
    <lineage>
        <taxon>Eukaryota</taxon>
        <taxon>Viridiplantae</taxon>
        <taxon>Streptophyta</taxon>
        <taxon>Embryophyta</taxon>
        <taxon>Tracheophyta</taxon>
        <taxon>Spermatophyta</taxon>
        <taxon>Magnoliopsida</taxon>
        <taxon>eudicotyledons</taxon>
        <taxon>Gunneridae</taxon>
        <taxon>Pentapetalae</taxon>
        <taxon>rosids</taxon>
        <taxon>fabids</taxon>
        <taxon>Fabales</taxon>
        <taxon>Fabaceae</taxon>
        <taxon>Caesalpinioideae</taxon>
        <taxon>mimosoid clade</taxon>
        <taxon>Acacieae</taxon>
        <taxon>Acacia</taxon>
    </lineage>
</organism>
<dbReference type="SUPFAM" id="SSF56784">
    <property type="entry name" value="HAD-like"/>
    <property type="match status" value="1"/>
</dbReference>
<evidence type="ECO:0000256" key="4">
    <source>
        <dbReference type="ARBA" id="ARBA00023242"/>
    </source>
</evidence>